<comment type="caution">
    <text evidence="5">The sequence shown here is derived from an EMBL/GenBank/DDBJ whole genome shotgun (WGS) entry which is preliminary data.</text>
</comment>
<organism evidence="5 6">
    <name type="scientific">Halomarina oriensis</name>
    <dbReference type="NCBI Taxonomy" id="671145"/>
    <lineage>
        <taxon>Archaea</taxon>
        <taxon>Methanobacteriati</taxon>
        <taxon>Methanobacteriota</taxon>
        <taxon>Stenosarchaea group</taxon>
        <taxon>Halobacteria</taxon>
        <taxon>Halobacteriales</taxon>
        <taxon>Natronomonadaceae</taxon>
        <taxon>Halomarina</taxon>
    </lineage>
</organism>
<keyword evidence="6" id="KW-1185">Reference proteome</keyword>
<dbReference type="InterPro" id="IPR029063">
    <property type="entry name" value="SAM-dependent_MTases_sf"/>
</dbReference>
<dbReference type="GO" id="GO:0032259">
    <property type="term" value="P:methylation"/>
    <property type="evidence" value="ECO:0007669"/>
    <property type="project" value="UniProtKB-KW"/>
</dbReference>
<proteinExistence type="inferred from homology"/>
<dbReference type="SUPFAM" id="SSF53335">
    <property type="entry name" value="S-adenosyl-L-methionine-dependent methyltransferases"/>
    <property type="match status" value="1"/>
</dbReference>
<sequence>MQSHLHLTHEFEFSLPERFDADPRTPESYVEHFLSEFTAPGDTVLDPFAGFGTTLRVAERMGREAYGIEYDADHLAFAREQVEHPERIVHGDALDADSYVDLPPTDCCLTSPPYTLEVVERDPLTNYTEPGEDYEAYLADLGDVFEHVESVLRADGHLLVDVANLQFEGAVTTLAWDVARVVGERFWFEGEVVVTWEAGDSSAERGEGAYGYGYDHSYCLVFAQEG</sequence>
<protein>
    <recommendedName>
        <fullName evidence="3">Type II methyltransferase</fullName>
        <ecNumber evidence="3">2.1.1.113</ecNumber>
    </recommendedName>
    <alternativeName>
        <fullName evidence="3">N-4 cytosine-specific methyltransferase</fullName>
    </alternativeName>
</protein>
<dbReference type="CDD" id="cd02440">
    <property type="entry name" value="AdoMet_MTases"/>
    <property type="match status" value="1"/>
</dbReference>
<evidence type="ECO:0000256" key="1">
    <source>
        <dbReference type="ARBA" id="ARBA00022603"/>
    </source>
</evidence>
<evidence type="ECO:0000313" key="5">
    <source>
        <dbReference type="EMBL" id="MWG34089.1"/>
    </source>
</evidence>
<keyword evidence="3" id="KW-0949">S-adenosyl-L-methionine</keyword>
<comment type="similarity">
    <text evidence="3">Belongs to the N(4)/N(6)-methyltransferase family.</text>
</comment>
<gene>
    <name evidence="5" type="ORF">GQS65_06220</name>
</gene>
<dbReference type="InterPro" id="IPR002941">
    <property type="entry name" value="DNA_methylase_N4/N6"/>
</dbReference>
<dbReference type="EMBL" id="WSZK01000014">
    <property type="protein sequence ID" value="MWG34089.1"/>
    <property type="molecule type" value="Genomic_DNA"/>
</dbReference>
<evidence type="ECO:0000256" key="3">
    <source>
        <dbReference type="RuleBase" id="RU362026"/>
    </source>
</evidence>
<dbReference type="Proteomes" id="UP000451471">
    <property type="component" value="Unassembled WGS sequence"/>
</dbReference>
<keyword evidence="2" id="KW-0808">Transferase</keyword>
<dbReference type="GO" id="GO:0008170">
    <property type="term" value="F:N-methyltransferase activity"/>
    <property type="evidence" value="ECO:0007669"/>
    <property type="project" value="InterPro"/>
</dbReference>
<dbReference type="InterPro" id="IPR001091">
    <property type="entry name" value="RM_Methyltransferase"/>
</dbReference>
<dbReference type="GO" id="GO:0015667">
    <property type="term" value="F:site-specific DNA-methyltransferase (cytosine-N4-specific) activity"/>
    <property type="evidence" value="ECO:0007669"/>
    <property type="project" value="UniProtKB-EC"/>
</dbReference>
<dbReference type="AlphaFoldDB" id="A0A6B0GKX0"/>
<dbReference type="Gene3D" id="3.40.50.150">
    <property type="entry name" value="Vaccinia Virus protein VP39"/>
    <property type="match status" value="2"/>
</dbReference>
<dbReference type="PRINTS" id="PR00508">
    <property type="entry name" value="S21N4MTFRASE"/>
</dbReference>
<dbReference type="RefSeq" id="WP_368279890.1">
    <property type="nucleotide sequence ID" value="NZ_WSZK01000014.1"/>
</dbReference>
<accession>A0A6B0GKX0</accession>
<name>A0A6B0GKX0_9EURY</name>
<keyword evidence="3" id="KW-0680">Restriction system</keyword>
<evidence type="ECO:0000259" key="4">
    <source>
        <dbReference type="Pfam" id="PF01555"/>
    </source>
</evidence>
<feature type="domain" description="DNA methylase N-4/N-6" evidence="4">
    <location>
        <begin position="25"/>
        <end position="76"/>
    </location>
</feature>
<dbReference type="EC" id="2.1.1.113" evidence="3"/>
<dbReference type="GO" id="GO:0003677">
    <property type="term" value="F:DNA binding"/>
    <property type="evidence" value="ECO:0007669"/>
    <property type="project" value="InterPro"/>
</dbReference>
<dbReference type="GO" id="GO:0009307">
    <property type="term" value="P:DNA restriction-modification system"/>
    <property type="evidence" value="ECO:0007669"/>
    <property type="project" value="UniProtKB-KW"/>
</dbReference>
<dbReference type="Pfam" id="PF01555">
    <property type="entry name" value="N6_N4_Mtase"/>
    <property type="match status" value="1"/>
</dbReference>
<evidence type="ECO:0000313" key="6">
    <source>
        <dbReference type="Proteomes" id="UP000451471"/>
    </source>
</evidence>
<keyword evidence="1 3" id="KW-0489">Methyltransferase</keyword>
<comment type="catalytic activity">
    <reaction evidence="3">
        <text>a 2'-deoxycytidine in DNA + S-adenosyl-L-methionine = an N(4)-methyl-2'-deoxycytidine in DNA + S-adenosyl-L-homocysteine + H(+)</text>
        <dbReference type="Rhea" id="RHEA:16857"/>
        <dbReference type="Rhea" id="RHEA-COMP:11369"/>
        <dbReference type="Rhea" id="RHEA-COMP:13674"/>
        <dbReference type="ChEBI" id="CHEBI:15378"/>
        <dbReference type="ChEBI" id="CHEBI:57856"/>
        <dbReference type="ChEBI" id="CHEBI:59789"/>
        <dbReference type="ChEBI" id="CHEBI:85452"/>
        <dbReference type="ChEBI" id="CHEBI:137933"/>
        <dbReference type="EC" id="2.1.1.113"/>
    </reaction>
</comment>
<reference evidence="5 6" key="1">
    <citation type="submission" date="2019-12" db="EMBL/GenBank/DDBJ databases">
        <title>Halocatena pleomorpha gen. nov. sp. nov., an extremely halophilic archaeon of family Halobacteriaceae isolated from saltpan soil.</title>
        <authorList>
            <person name="Pal Y."/>
            <person name="Verma A."/>
            <person name="Krishnamurthi S."/>
            <person name="Kumar P."/>
        </authorList>
    </citation>
    <scope>NUCLEOTIDE SEQUENCE [LARGE SCALE GENOMIC DNA]</scope>
    <source>
        <strain evidence="5 6">JCM 16495</strain>
    </source>
</reference>
<evidence type="ECO:0000256" key="2">
    <source>
        <dbReference type="ARBA" id="ARBA00022679"/>
    </source>
</evidence>